<dbReference type="GO" id="GO:0008999">
    <property type="term" value="F:protein-N-terminal-alanine acetyltransferase activity"/>
    <property type="evidence" value="ECO:0007669"/>
    <property type="project" value="TreeGrafter"/>
</dbReference>
<dbReference type="InterPro" id="IPR016181">
    <property type="entry name" value="Acyl_CoA_acyltransferase"/>
</dbReference>
<accession>A0A919XH54</accession>
<evidence type="ECO:0000313" key="3">
    <source>
        <dbReference type="Proteomes" id="UP000679779"/>
    </source>
</evidence>
<feature type="domain" description="N-acetyltransferase" evidence="1">
    <location>
        <begin position="3"/>
        <end position="148"/>
    </location>
</feature>
<evidence type="ECO:0000259" key="1">
    <source>
        <dbReference type="PROSITE" id="PS51186"/>
    </source>
</evidence>
<proteinExistence type="predicted"/>
<dbReference type="SUPFAM" id="SSF55729">
    <property type="entry name" value="Acyl-CoA N-acyltransferases (Nat)"/>
    <property type="match status" value="1"/>
</dbReference>
<sequence>MEIRLEAVSAENWYACTGLKVKTEQLNVFPAPVVYWIAESKFMEHFELRAIISRGSLVGFIVFCPEPDEEGNCWIPAFMIDERHQGKGYGKAAMKKLLEHMRAINCKRVMIGHRPENLVAANLYESLGFMKVTEQIVDGEIIRLLQLV</sequence>
<comment type="caution">
    <text evidence="2">The sequence shown here is derived from an EMBL/GenBank/DDBJ whole genome shotgun (WGS) entry which is preliminary data.</text>
</comment>
<gene>
    <name evidence="2" type="primary">bltD_2</name>
    <name evidence="2" type="ORF">J2TS6_24390</name>
</gene>
<dbReference type="CDD" id="cd04301">
    <property type="entry name" value="NAT_SF"/>
    <property type="match status" value="1"/>
</dbReference>
<dbReference type="PANTHER" id="PTHR43617:SF20">
    <property type="entry name" value="N-ALPHA-ACETYLTRANSFERASE RIMI"/>
    <property type="match status" value="1"/>
</dbReference>
<dbReference type="InterPro" id="IPR000182">
    <property type="entry name" value="GNAT_dom"/>
</dbReference>
<dbReference type="EMBL" id="BORQ01000002">
    <property type="protein sequence ID" value="GIO31298.1"/>
    <property type="molecule type" value="Genomic_DNA"/>
</dbReference>
<dbReference type="RefSeq" id="WP_160044765.1">
    <property type="nucleotide sequence ID" value="NZ_BORQ01000002.1"/>
</dbReference>
<dbReference type="AlphaFoldDB" id="A0A919XH54"/>
<dbReference type="PROSITE" id="PS51186">
    <property type="entry name" value="GNAT"/>
    <property type="match status" value="1"/>
</dbReference>
<dbReference type="PANTHER" id="PTHR43617">
    <property type="entry name" value="L-AMINO ACID N-ACETYLTRANSFERASE"/>
    <property type="match status" value="1"/>
</dbReference>
<keyword evidence="3" id="KW-1185">Reference proteome</keyword>
<organism evidence="2 3">
    <name type="scientific">Paenibacillus albilobatus</name>
    <dbReference type="NCBI Taxonomy" id="2716884"/>
    <lineage>
        <taxon>Bacteria</taxon>
        <taxon>Bacillati</taxon>
        <taxon>Bacillota</taxon>
        <taxon>Bacilli</taxon>
        <taxon>Bacillales</taxon>
        <taxon>Paenibacillaceae</taxon>
        <taxon>Paenibacillus</taxon>
    </lineage>
</organism>
<evidence type="ECO:0000313" key="2">
    <source>
        <dbReference type="EMBL" id="GIO31298.1"/>
    </source>
</evidence>
<protein>
    <submittedName>
        <fullName evidence="2">Diamine N-acetyltransferase</fullName>
    </submittedName>
</protein>
<dbReference type="Proteomes" id="UP000679779">
    <property type="component" value="Unassembled WGS sequence"/>
</dbReference>
<reference evidence="2" key="1">
    <citation type="submission" date="2021-03" db="EMBL/GenBank/DDBJ databases">
        <title>Antimicrobial resistance genes in bacteria isolated from Japanese honey, and their potential for conferring macrolide and lincosamide resistance in the American foulbrood pathogen Paenibacillus larvae.</title>
        <authorList>
            <person name="Okamoto M."/>
            <person name="Kumagai M."/>
            <person name="Kanamori H."/>
            <person name="Takamatsu D."/>
        </authorList>
    </citation>
    <scope>NUCLEOTIDE SEQUENCE</scope>
    <source>
        <strain evidence="2">J2TS6</strain>
    </source>
</reference>
<dbReference type="Pfam" id="PF00583">
    <property type="entry name" value="Acetyltransf_1"/>
    <property type="match status" value="1"/>
</dbReference>
<dbReference type="InterPro" id="IPR050276">
    <property type="entry name" value="MshD_Acetyltransferase"/>
</dbReference>
<name>A0A919XH54_9BACL</name>
<dbReference type="Gene3D" id="3.40.630.30">
    <property type="match status" value="1"/>
</dbReference>